<dbReference type="OrthoDB" id="3176024at2"/>
<comment type="caution">
    <text evidence="4">The sequence shown here is derived from an EMBL/GenBank/DDBJ whole genome shotgun (WGS) entry which is preliminary data.</text>
</comment>
<gene>
    <name evidence="4" type="ORF">E1212_00865</name>
</gene>
<dbReference type="RefSeq" id="WP_131977669.1">
    <property type="nucleotide sequence ID" value="NZ_SMKL01000001.1"/>
</dbReference>
<dbReference type="PROSITE" id="PS50893">
    <property type="entry name" value="ABC_TRANSPORTER_2"/>
    <property type="match status" value="1"/>
</dbReference>
<dbReference type="GO" id="GO:0005524">
    <property type="term" value="F:ATP binding"/>
    <property type="evidence" value="ECO:0007669"/>
    <property type="project" value="UniProtKB-KW"/>
</dbReference>
<dbReference type="PANTHER" id="PTHR24220:SF685">
    <property type="entry name" value="ABC TRANSPORTER RELATED"/>
    <property type="match status" value="1"/>
</dbReference>
<dbReference type="InterPro" id="IPR015854">
    <property type="entry name" value="ABC_transpr_LolD-like"/>
</dbReference>
<reference evidence="4 5" key="1">
    <citation type="submission" date="2019-02" db="EMBL/GenBank/DDBJ databases">
        <title>Draft genome sequences of novel Actinobacteria.</title>
        <authorList>
            <person name="Sahin N."/>
            <person name="Ay H."/>
            <person name="Saygin H."/>
        </authorList>
    </citation>
    <scope>NUCLEOTIDE SEQUENCE [LARGE SCALE GENOMIC DNA]</scope>
    <source>
        <strain evidence="4 5">KC603</strain>
    </source>
</reference>
<dbReference type="InterPro" id="IPR017871">
    <property type="entry name" value="ABC_transporter-like_CS"/>
</dbReference>
<evidence type="ECO:0000256" key="2">
    <source>
        <dbReference type="ARBA" id="ARBA00022840"/>
    </source>
</evidence>
<accession>A0A4R4S596</accession>
<feature type="domain" description="ABC transporter" evidence="3">
    <location>
        <begin position="2"/>
        <end position="223"/>
    </location>
</feature>
<dbReference type="SMART" id="SM00382">
    <property type="entry name" value="AAA"/>
    <property type="match status" value="1"/>
</dbReference>
<evidence type="ECO:0000313" key="4">
    <source>
        <dbReference type="EMBL" id="TDC57039.1"/>
    </source>
</evidence>
<dbReference type="GO" id="GO:0005886">
    <property type="term" value="C:plasma membrane"/>
    <property type="evidence" value="ECO:0007669"/>
    <property type="project" value="TreeGrafter"/>
</dbReference>
<dbReference type="InterPro" id="IPR003593">
    <property type="entry name" value="AAA+_ATPase"/>
</dbReference>
<evidence type="ECO:0000313" key="5">
    <source>
        <dbReference type="Proteomes" id="UP000295621"/>
    </source>
</evidence>
<dbReference type="Pfam" id="PF00005">
    <property type="entry name" value="ABC_tran"/>
    <property type="match status" value="1"/>
</dbReference>
<keyword evidence="2 4" id="KW-0067">ATP-binding</keyword>
<dbReference type="InterPro" id="IPR027417">
    <property type="entry name" value="P-loop_NTPase"/>
</dbReference>
<organism evidence="4 5">
    <name type="scientific">Jiangella ureilytica</name>
    <dbReference type="NCBI Taxonomy" id="2530374"/>
    <lineage>
        <taxon>Bacteria</taxon>
        <taxon>Bacillati</taxon>
        <taxon>Actinomycetota</taxon>
        <taxon>Actinomycetes</taxon>
        <taxon>Jiangellales</taxon>
        <taxon>Jiangellaceae</taxon>
        <taxon>Jiangella</taxon>
    </lineage>
</organism>
<dbReference type="GO" id="GO:0016887">
    <property type="term" value="F:ATP hydrolysis activity"/>
    <property type="evidence" value="ECO:0007669"/>
    <property type="project" value="InterPro"/>
</dbReference>
<dbReference type="Proteomes" id="UP000295621">
    <property type="component" value="Unassembled WGS sequence"/>
</dbReference>
<protein>
    <submittedName>
        <fullName evidence="4">ATP-binding cassette domain-containing protein</fullName>
    </submittedName>
</protein>
<proteinExistence type="predicted"/>
<keyword evidence="1" id="KW-0547">Nucleotide-binding</keyword>
<dbReference type="InterPro" id="IPR003439">
    <property type="entry name" value="ABC_transporter-like_ATP-bd"/>
</dbReference>
<dbReference type="GO" id="GO:0022857">
    <property type="term" value="F:transmembrane transporter activity"/>
    <property type="evidence" value="ECO:0007669"/>
    <property type="project" value="TreeGrafter"/>
</dbReference>
<dbReference type="AlphaFoldDB" id="A0A4R4S596"/>
<name>A0A4R4S596_9ACTN</name>
<dbReference type="SUPFAM" id="SSF52540">
    <property type="entry name" value="P-loop containing nucleoside triphosphate hydrolases"/>
    <property type="match status" value="1"/>
</dbReference>
<evidence type="ECO:0000256" key="1">
    <source>
        <dbReference type="ARBA" id="ARBA00022741"/>
    </source>
</evidence>
<dbReference type="PANTHER" id="PTHR24220">
    <property type="entry name" value="IMPORT ATP-BINDING PROTEIN"/>
    <property type="match status" value="1"/>
</dbReference>
<dbReference type="EMBL" id="SMKL01000001">
    <property type="protein sequence ID" value="TDC57039.1"/>
    <property type="molecule type" value="Genomic_DNA"/>
</dbReference>
<sequence>MLEADGVTLTYGATTALRDVSLTLAPGSRTALMGQSGSGKSSLLHCLAGVLVPDHGRILLDGQDVTGLSDRERSRLRLERLGVVFQFGDLVPELTLAENVMLPLQLLGAGRAAARGRALELLGELGVADVADSRTGAVSGGQAQRAAVARALVHEPRVVLADEPTGSLDTVNAEAVLDAMVALSGRIGATLLVVTHDNLVASHFDDLVLMRDGAIDSSRTATVR</sequence>
<dbReference type="PROSITE" id="PS00211">
    <property type="entry name" value="ABC_TRANSPORTER_1"/>
    <property type="match status" value="1"/>
</dbReference>
<evidence type="ECO:0000259" key="3">
    <source>
        <dbReference type="PROSITE" id="PS50893"/>
    </source>
</evidence>
<keyword evidence="5" id="KW-1185">Reference proteome</keyword>
<dbReference type="Gene3D" id="3.40.50.300">
    <property type="entry name" value="P-loop containing nucleotide triphosphate hydrolases"/>
    <property type="match status" value="1"/>
</dbReference>